<dbReference type="Proteomes" id="UP000245711">
    <property type="component" value="Chromosome"/>
</dbReference>
<dbReference type="EMBL" id="CP021354">
    <property type="protein sequence ID" value="AWK71785.1"/>
    <property type="molecule type" value="Genomic_DNA"/>
</dbReference>
<dbReference type="InterPro" id="IPR018649">
    <property type="entry name" value="SHOCT"/>
</dbReference>
<keyword evidence="1" id="KW-1133">Transmembrane helix</keyword>
<reference evidence="3 4" key="1">
    <citation type="submission" date="2017-05" db="EMBL/GenBank/DDBJ databases">
        <title>Isolation of Rhodococcus sp. S2-17 biodegrading of BP-3.</title>
        <authorList>
            <person name="Lee Y."/>
            <person name="Kim K.H."/>
            <person name="Chun B.H."/>
            <person name="Jung H.S."/>
            <person name="Jeon C.O."/>
        </authorList>
    </citation>
    <scope>NUCLEOTIDE SEQUENCE [LARGE SCALE GENOMIC DNA]</scope>
    <source>
        <strain evidence="3 4">S2-17</strain>
    </source>
</reference>
<dbReference type="OrthoDB" id="3748887at2"/>
<gene>
    <name evidence="3" type="ORF">CBI38_09455</name>
</gene>
<dbReference type="Pfam" id="PF09851">
    <property type="entry name" value="SHOCT"/>
    <property type="match status" value="1"/>
</dbReference>
<proteinExistence type="predicted"/>
<name>A0A2S2BT30_9NOCA</name>
<keyword evidence="1" id="KW-0812">Transmembrane</keyword>
<evidence type="ECO:0000259" key="2">
    <source>
        <dbReference type="Pfam" id="PF09851"/>
    </source>
</evidence>
<dbReference type="AlphaFoldDB" id="A0A2S2BT30"/>
<evidence type="ECO:0000313" key="3">
    <source>
        <dbReference type="EMBL" id="AWK71785.1"/>
    </source>
</evidence>
<accession>A0A2S2BT30</accession>
<evidence type="ECO:0000256" key="1">
    <source>
        <dbReference type="SAM" id="Phobius"/>
    </source>
</evidence>
<feature type="transmembrane region" description="Helical" evidence="1">
    <location>
        <begin position="12"/>
        <end position="33"/>
    </location>
</feature>
<dbReference type="RefSeq" id="WP_109328373.1">
    <property type="nucleotide sequence ID" value="NZ_CP021354.1"/>
</dbReference>
<dbReference type="KEGG" id="roz:CBI38_09455"/>
<evidence type="ECO:0000313" key="4">
    <source>
        <dbReference type="Proteomes" id="UP000245711"/>
    </source>
</evidence>
<keyword evidence="1" id="KW-0472">Membrane</keyword>
<keyword evidence="4" id="KW-1185">Reference proteome</keyword>
<feature type="domain" description="SHOCT" evidence="2">
    <location>
        <begin position="53"/>
        <end position="78"/>
    </location>
</feature>
<sequence>MYHNDPSGWGYALMFVGMALFWGLLIVGIVAMIRYLGHGMQTPHNVPSARDAAEKVLAERFARGEIDEAEYRTRLATLRAETAS</sequence>
<protein>
    <recommendedName>
        <fullName evidence="2">SHOCT domain-containing protein</fullName>
    </recommendedName>
</protein>
<organism evidence="3 4">
    <name type="scientific">Rhodococcus oxybenzonivorans</name>
    <dbReference type="NCBI Taxonomy" id="1990687"/>
    <lineage>
        <taxon>Bacteria</taxon>
        <taxon>Bacillati</taxon>
        <taxon>Actinomycetota</taxon>
        <taxon>Actinomycetes</taxon>
        <taxon>Mycobacteriales</taxon>
        <taxon>Nocardiaceae</taxon>
        <taxon>Rhodococcus</taxon>
    </lineage>
</organism>